<keyword evidence="1" id="KW-0371">Homeobox</keyword>
<reference evidence="1 2" key="1">
    <citation type="submission" date="2019-03" db="EMBL/GenBank/DDBJ databases">
        <title>Genomic Encyclopedia of Type Strains, Phase IV (KMG-IV): sequencing the most valuable type-strain genomes for metagenomic binning, comparative biology and taxonomic classification.</title>
        <authorList>
            <person name="Goeker M."/>
        </authorList>
    </citation>
    <scope>NUCLEOTIDE SEQUENCE [LARGE SCALE GENOMIC DNA]</scope>
    <source>
        <strain evidence="1 2">DSM 100048</strain>
    </source>
</reference>
<name>A0A4R3ULJ8_9BURK</name>
<proteinExistence type="predicted"/>
<dbReference type="InterPro" id="IPR036388">
    <property type="entry name" value="WH-like_DNA-bd_sf"/>
</dbReference>
<dbReference type="RefSeq" id="WP_132478246.1">
    <property type="nucleotide sequence ID" value="NZ_JBHRVM010000001.1"/>
</dbReference>
<sequence length="63" mass="7205">MSGIQAMVNQLQTAQHLRLPEKHQRILEMHDRGTTQREIAHRVSASLSTVNAVINRYRVRGEA</sequence>
<dbReference type="SUPFAM" id="SSF46689">
    <property type="entry name" value="Homeodomain-like"/>
    <property type="match status" value="1"/>
</dbReference>
<comment type="caution">
    <text evidence="1">The sequence shown here is derived from an EMBL/GenBank/DDBJ whole genome shotgun (WGS) entry which is preliminary data.</text>
</comment>
<accession>A0A4R3ULJ8</accession>
<dbReference type="Proteomes" id="UP000294692">
    <property type="component" value="Unassembled WGS sequence"/>
</dbReference>
<organism evidence="1 2">
    <name type="scientific">Paracandidimonas soli</name>
    <dbReference type="NCBI Taxonomy" id="1917182"/>
    <lineage>
        <taxon>Bacteria</taxon>
        <taxon>Pseudomonadati</taxon>
        <taxon>Pseudomonadota</taxon>
        <taxon>Betaproteobacteria</taxon>
        <taxon>Burkholderiales</taxon>
        <taxon>Alcaligenaceae</taxon>
        <taxon>Paracandidimonas</taxon>
    </lineage>
</organism>
<keyword evidence="1" id="KW-0238">DNA-binding</keyword>
<protein>
    <submittedName>
        <fullName evidence="1">Homeodomain-like domain-containing protein</fullName>
    </submittedName>
</protein>
<dbReference type="Pfam" id="PF13412">
    <property type="entry name" value="HTH_24"/>
    <property type="match status" value="1"/>
</dbReference>
<evidence type="ECO:0000313" key="1">
    <source>
        <dbReference type="EMBL" id="TCU92575.1"/>
    </source>
</evidence>
<dbReference type="AlphaFoldDB" id="A0A4R3ULJ8"/>
<gene>
    <name evidence="1" type="ORF">EV686_11412</name>
</gene>
<dbReference type="Gene3D" id="1.10.10.10">
    <property type="entry name" value="Winged helix-like DNA-binding domain superfamily/Winged helix DNA-binding domain"/>
    <property type="match status" value="1"/>
</dbReference>
<dbReference type="EMBL" id="SMBX01000014">
    <property type="protein sequence ID" value="TCU92575.1"/>
    <property type="molecule type" value="Genomic_DNA"/>
</dbReference>
<dbReference type="GO" id="GO:0003677">
    <property type="term" value="F:DNA binding"/>
    <property type="evidence" value="ECO:0007669"/>
    <property type="project" value="UniProtKB-KW"/>
</dbReference>
<evidence type="ECO:0000313" key="2">
    <source>
        <dbReference type="Proteomes" id="UP000294692"/>
    </source>
</evidence>
<keyword evidence="2" id="KW-1185">Reference proteome</keyword>
<dbReference type="InterPro" id="IPR009057">
    <property type="entry name" value="Homeodomain-like_sf"/>
</dbReference>